<evidence type="ECO:0000313" key="10">
    <source>
        <dbReference type="RefSeq" id="XP_022244544.1"/>
    </source>
</evidence>
<dbReference type="InterPro" id="IPR001212">
    <property type="entry name" value="Somatomedin_B_dom"/>
</dbReference>
<dbReference type="PROSITE" id="PS50958">
    <property type="entry name" value="SMB_2"/>
    <property type="match status" value="1"/>
</dbReference>
<keyword evidence="5" id="KW-1015">Disulfide bond</keyword>
<feature type="transmembrane region" description="Helical" evidence="6">
    <location>
        <begin position="766"/>
        <end position="783"/>
    </location>
</feature>
<evidence type="ECO:0000313" key="9">
    <source>
        <dbReference type="Proteomes" id="UP000694941"/>
    </source>
</evidence>
<dbReference type="Gene3D" id="1.20.1070.10">
    <property type="entry name" value="Rhodopsin 7-helix transmembrane proteins"/>
    <property type="match status" value="1"/>
</dbReference>
<dbReference type="PANTHER" id="PTHR45902">
    <property type="entry name" value="LATROPHILIN RECEPTOR-LIKE PROTEIN A"/>
    <property type="match status" value="1"/>
</dbReference>
<keyword evidence="2 6" id="KW-0812">Transmembrane</keyword>
<proteinExistence type="predicted"/>
<evidence type="ECO:0000259" key="7">
    <source>
        <dbReference type="PROSITE" id="PS50261"/>
    </source>
</evidence>
<keyword evidence="4 6" id="KW-0472">Membrane</keyword>
<dbReference type="RefSeq" id="XP_022244544.1">
    <property type="nucleotide sequence ID" value="XM_022388836.1"/>
</dbReference>
<evidence type="ECO:0000256" key="4">
    <source>
        <dbReference type="ARBA" id="ARBA00023136"/>
    </source>
</evidence>
<gene>
    <name evidence="10" type="primary">LOC111086352</name>
</gene>
<feature type="transmembrane region" description="Helical" evidence="6">
    <location>
        <begin position="731"/>
        <end position="754"/>
    </location>
</feature>
<keyword evidence="9" id="KW-1185">Reference proteome</keyword>
<dbReference type="Gene3D" id="4.10.410.20">
    <property type="match status" value="1"/>
</dbReference>
<feature type="domain" description="SMB" evidence="8">
    <location>
        <begin position="77"/>
        <end position="121"/>
    </location>
</feature>
<organism evidence="9 10">
    <name type="scientific">Limulus polyphemus</name>
    <name type="common">Atlantic horseshoe crab</name>
    <dbReference type="NCBI Taxonomy" id="6850"/>
    <lineage>
        <taxon>Eukaryota</taxon>
        <taxon>Metazoa</taxon>
        <taxon>Ecdysozoa</taxon>
        <taxon>Arthropoda</taxon>
        <taxon>Chelicerata</taxon>
        <taxon>Merostomata</taxon>
        <taxon>Xiphosura</taxon>
        <taxon>Limulidae</taxon>
        <taxon>Limulus</taxon>
    </lineage>
</organism>
<dbReference type="Pfam" id="PF00002">
    <property type="entry name" value="7tm_2"/>
    <property type="match status" value="1"/>
</dbReference>
<feature type="transmembrane region" description="Helical" evidence="6">
    <location>
        <begin position="841"/>
        <end position="864"/>
    </location>
</feature>
<evidence type="ECO:0000256" key="3">
    <source>
        <dbReference type="ARBA" id="ARBA00022989"/>
    </source>
</evidence>
<dbReference type="PANTHER" id="PTHR45902:SF3">
    <property type="entry name" value="G-PROTEIN COUPLED RECEPTORS FAMILY 2 PROFILE 2 DOMAIN-CONTAINING PROTEIN"/>
    <property type="match status" value="1"/>
</dbReference>
<evidence type="ECO:0000256" key="5">
    <source>
        <dbReference type="ARBA" id="ARBA00023157"/>
    </source>
</evidence>
<protein>
    <submittedName>
        <fullName evidence="10">Uncharacterized protein LOC111086352</fullName>
    </submittedName>
</protein>
<dbReference type="InterPro" id="IPR000832">
    <property type="entry name" value="GPCR_2_secretin-like"/>
</dbReference>
<dbReference type="InterPro" id="IPR017981">
    <property type="entry name" value="GPCR_2-like_7TM"/>
</dbReference>
<dbReference type="PRINTS" id="PR02001">
    <property type="entry name" value="GCR1CAMPR"/>
</dbReference>
<evidence type="ECO:0000256" key="2">
    <source>
        <dbReference type="ARBA" id="ARBA00022692"/>
    </source>
</evidence>
<dbReference type="SUPFAM" id="SSF81321">
    <property type="entry name" value="Family A G protein-coupled receptor-like"/>
    <property type="match status" value="1"/>
</dbReference>
<accession>A0ABM1SLN8</accession>
<dbReference type="InterPro" id="IPR053231">
    <property type="entry name" value="GPCR_LN-TM7"/>
</dbReference>
<dbReference type="GeneID" id="111086352"/>
<feature type="transmembrane region" description="Helical" evidence="6">
    <location>
        <begin position="966"/>
        <end position="986"/>
    </location>
</feature>
<feature type="transmembrane region" description="Helical" evidence="6">
    <location>
        <begin position="884"/>
        <end position="913"/>
    </location>
</feature>
<dbReference type="Proteomes" id="UP000694941">
    <property type="component" value="Unplaced"/>
</dbReference>
<evidence type="ECO:0000256" key="1">
    <source>
        <dbReference type="ARBA" id="ARBA00004141"/>
    </source>
</evidence>
<feature type="transmembrane region" description="Helical" evidence="6">
    <location>
        <begin position="933"/>
        <end position="954"/>
    </location>
</feature>
<dbReference type="PROSITE" id="PS00524">
    <property type="entry name" value="SMB_1"/>
    <property type="match status" value="1"/>
</dbReference>
<name>A0ABM1SLN8_LIMPO</name>
<feature type="transmembrane region" description="Helical" evidence="6">
    <location>
        <begin position="789"/>
        <end position="810"/>
    </location>
</feature>
<evidence type="ECO:0000256" key="6">
    <source>
        <dbReference type="SAM" id="Phobius"/>
    </source>
</evidence>
<evidence type="ECO:0000259" key="8">
    <source>
        <dbReference type="PROSITE" id="PS50958"/>
    </source>
</evidence>
<dbReference type="InterPro" id="IPR036024">
    <property type="entry name" value="Somatomedin_B-like_dom_sf"/>
</dbReference>
<dbReference type="Pfam" id="PF01033">
    <property type="entry name" value="Somatomedin_B"/>
    <property type="match status" value="1"/>
</dbReference>
<dbReference type="SMART" id="SM00201">
    <property type="entry name" value="SO"/>
    <property type="match status" value="1"/>
</dbReference>
<dbReference type="PROSITE" id="PS50261">
    <property type="entry name" value="G_PROTEIN_RECEP_F2_4"/>
    <property type="match status" value="1"/>
</dbReference>
<feature type="domain" description="G-protein coupled receptors family 2 profile 2" evidence="7">
    <location>
        <begin position="730"/>
        <end position="987"/>
    </location>
</feature>
<dbReference type="InterPro" id="IPR022343">
    <property type="entry name" value="GCR1-cAMP_receptor"/>
</dbReference>
<keyword evidence="3 6" id="KW-1133">Transmembrane helix</keyword>
<sequence length="1076" mass="122390">MLGHYRATTRRWTSKTISYSAIQAATIAIKSPHLGHTSNNSFIAALSLGKSQAGKNKNWSPGAKGHLKVPMNPLCSPWDSCAGRCEQNFSRLPFSCNCDSMCTAYGDCCVDFLIHCDVNQTIDGFRRMRLEAKSSYPICMAQNDSSWPFFIVNFCPPSWSNDSVRMKCENMVNSVSLSLVRGPNGLLYTQNCAICNGLSNNETLGINSENQRNWKVSSHSNSFSSFKHDLLHDKYLEKEGTQTRRHCFPSVNTCKFTNMHLQGYSLDWLCWAHSGIVVSISSSSEQLKAAGTAYKNVYCALCNEEDLDSLTCPAWIFHDRSASTDLLNDFPNLSSTTLDWSRNKVQHDIPAAFSILLNFGLDGKERMMFSSEGEEEMRRNMARCKSGQMWDPFSNICRKVYCSTEFVFVDFRCVRKSNITNEKEPGSEGDPILADVDSIFVGLVLTIEMDYFDVLEIIKNEKLNMRNMIKISLAKMYKISADRIQDVQIKMQPYSLMLNDSETENIMFESLFANPVVFKVEFKLYEPCDNLTKSEPTVDSIVSSMSSSVAQNTFYLDIYNRTSKVFEIHESLETLTDWCGPRSNGRQLDYWNQEFTLILNENSTAVDTWVKSVYINGTGRIYEKGEFIANILFQGYRDFGNLINVSGVVVVCERELLNASCPRMELKEKEFEILPNKTLIYHGDPILESCLDLSQYEITHNSSILVCYDVDKLKSLLRKDVYRLNFDQTEAYVSFVLTCISILALAVVLFTYIVFTKHRNLPGCNLMNLTLSLFTMQLSFLIGQRTEVTGASCIVAGILLHYEILASFFWMNVMAFDLYQTFGHEKVLPLIRSKRKYLPRYMAYSYGLPLVIVSIAFAADSWNYDIIAPRYGEENTCWIANRYAALLFFASPLALVMISNLCFYILTISSVLVVQRKIKFSRQHAQGKSDVILYARMATVMGFTWIFGFAAALIPNEGFPRKILVYLFLGFNCLQGLFIFFAFVCNRRVARLLQNMFLTTKHSRLVKCHYCHRIICTCEANIMMRSASADTCFSTVSLSTISEDCGKKEPKIMNATWHRQIIRNSDSSTPLRQNPT</sequence>
<dbReference type="CDD" id="cd15039">
    <property type="entry name" value="7tmB3_Methuselah-like"/>
    <property type="match status" value="1"/>
</dbReference>
<comment type="subcellular location">
    <subcellularLocation>
        <location evidence="1">Membrane</location>
        <topology evidence="1">Multi-pass membrane protein</topology>
    </subcellularLocation>
</comment>
<reference evidence="10" key="1">
    <citation type="submission" date="2025-08" db="UniProtKB">
        <authorList>
            <consortium name="RefSeq"/>
        </authorList>
    </citation>
    <scope>IDENTIFICATION</scope>
    <source>
        <tissue evidence="10">Muscle</tissue>
    </source>
</reference>
<dbReference type="SUPFAM" id="SSF90188">
    <property type="entry name" value="Somatomedin B domain"/>
    <property type="match status" value="1"/>
</dbReference>